<accession>A0ABP8MDV7</accession>
<dbReference type="Pfam" id="PF00730">
    <property type="entry name" value="HhH-GPD"/>
    <property type="match status" value="1"/>
</dbReference>
<dbReference type="NCBIfam" id="TIGR01084">
    <property type="entry name" value="mutY"/>
    <property type="match status" value="1"/>
</dbReference>
<keyword evidence="8 14" id="KW-0227">DNA damage</keyword>
<keyword evidence="11" id="KW-0411">Iron-sulfur</keyword>
<dbReference type="CDD" id="cd00056">
    <property type="entry name" value="ENDO3c"/>
    <property type="match status" value="1"/>
</dbReference>
<keyword evidence="13 14" id="KW-0326">Glycosidase</keyword>
<evidence type="ECO:0000256" key="8">
    <source>
        <dbReference type="ARBA" id="ARBA00022763"/>
    </source>
</evidence>
<dbReference type="InterPro" id="IPR015797">
    <property type="entry name" value="NUDIX_hydrolase-like_dom_sf"/>
</dbReference>
<dbReference type="InterPro" id="IPR044298">
    <property type="entry name" value="MIG/MutY"/>
</dbReference>
<reference evidence="17" key="1">
    <citation type="journal article" date="2019" name="Int. J. Syst. Evol. Microbiol.">
        <title>The Global Catalogue of Microorganisms (GCM) 10K type strain sequencing project: providing services to taxonomists for standard genome sequencing and annotation.</title>
        <authorList>
            <consortium name="The Broad Institute Genomics Platform"/>
            <consortium name="The Broad Institute Genome Sequencing Center for Infectious Disease"/>
            <person name="Wu L."/>
            <person name="Ma J."/>
        </authorList>
    </citation>
    <scope>NUCLEOTIDE SEQUENCE [LARGE SCALE GENOMIC DNA]</scope>
    <source>
        <strain evidence="17">JCM 31920</strain>
    </source>
</reference>
<dbReference type="InterPro" id="IPR003265">
    <property type="entry name" value="HhH-GPD_domain"/>
</dbReference>
<gene>
    <name evidence="16" type="primary">mutY</name>
    <name evidence="16" type="ORF">GCM10023091_42580</name>
</gene>
<evidence type="ECO:0000256" key="14">
    <source>
        <dbReference type="RuleBase" id="RU365096"/>
    </source>
</evidence>
<dbReference type="SMART" id="SM00478">
    <property type="entry name" value="ENDO3c"/>
    <property type="match status" value="1"/>
</dbReference>
<dbReference type="Gene3D" id="3.90.79.10">
    <property type="entry name" value="Nucleoside Triphosphate Pyrophosphohydrolase"/>
    <property type="match status" value="1"/>
</dbReference>
<evidence type="ECO:0000256" key="9">
    <source>
        <dbReference type="ARBA" id="ARBA00022801"/>
    </source>
</evidence>
<keyword evidence="10 14" id="KW-0408">Iron</keyword>
<evidence type="ECO:0000259" key="15">
    <source>
        <dbReference type="SMART" id="SM00478"/>
    </source>
</evidence>
<keyword evidence="6" id="KW-0004">4Fe-4S</keyword>
<protein>
    <recommendedName>
        <fullName evidence="5 14">Adenine DNA glycosylase</fullName>
        <ecNumber evidence="4 14">3.2.2.31</ecNumber>
    </recommendedName>
</protein>
<evidence type="ECO:0000313" key="16">
    <source>
        <dbReference type="EMBL" id="GAA4447527.1"/>
    </source>
</evidence>
<dbReference type="SUPFAM" id="SSF55811">
    <property type="entry name" value="Nudix"/>
    <property type="match status" value="1"/>
</dbReference>
<feature type="domain" description="HhH-GPD" evidence="15">
    <location>
        <begin position="43"/>
        <end position="194"/>
    </location>
</feature>
<keyword evidence="17" id="KW-1185">Reference proteome</keyword>
<evidence type="ECO:0000256" key="5">
    <source>
        <dbReference type="ARBA" id="ARBA00022023"/>
    </source>
</evidence>
<dbReference type="RefSeq" id="WP_345032966.1">
    <property type="nucleotide sequence ID" value="NZ_BAABEY010000036.1"/>
</dbReference>
<evidence type="ECO:0000256" key="1">
    <source>
        <dbReference type="ARBA" id="ARBA00000843"/>
    </source>
</evidence>
<dbReference type="SUPFAM" id="SSF48150">
    <property type="entry name" value="DNA-glycosylase"/>
    <property type="match status" value="1"/>
</dbReference>
<keyword evidence="7" id="KW-0479">Metal-binding</keyword>
<dbReference type="EMBL" id="BAABEY010000036">
    <property type="protein sequence ID" value="GAA4447527.1"/>
    <property type="molecule type" value="Genomic_DNA"/>
</dbReference>
<evidence type="ECO:0000256" key="2">
    <source>
        <dbReference type="ARBA" id="ARBA00002933"/>
    </source>
</evidence>
<comment type="cofactor">
    <cofactor evidence="14">
        <name>[4Fe-4S] cluster</name>
        <dbReference type="ChEBI" id="CHEBI:49883"/>
    </cofactor>
    <text evidence="14">Binds 1 [4Fe-4S] cluster.</text>
</comment>
<name>A0ABP8MDV7_9BACT</name>
<dbReference type="InterPro" id="IPR023170">
    <property type="entry name" value="HhH_base_excis_C"/>
</dbReference>
<comment type="caution">
    <text evidence="16">The sequence shown here is derived from an EMBL/GenBank/DDBJ whole genome shotgun (WGS) entry which is preliminary data.</text>
</comment>
<dbReference type="InterPro" id="IPR011257">
    <property type="entry name" value="DNA_glycosylase"/>
</dbReference>
<evidence type="ECO:0000256" key="12">
    <source>
        <dbReference type="ARBA" id="ARBA00023204"/>
    </source>
</evidence>
<dbReference type="PANTHER" id="PTHR42944:SF1">
    <property type="entry name" value="ADENINE DNA GLYCOSYLASE"/>
    <property type="match status" value="1"/>
</dbReference>
<evidence type="ECO:0000256" key="6">
    <source>
        <dbReference type="ARBA" id="ARBA00022485"/>
    </source>
</evidence>
<dbReference type="Pfam" id="PF14815">
    <property type="entry name" value="NUDIX_4"/>
    <property type="match status" value="1"/>
</dbReference>
<evidence type="ECO:0000256" key="3">
    <source>
        <dbReference type="ARBA" id="ARBA00008343"/>
    </source>
</evidence>
<evidence type="ECO:0000313" key="17">
    <source>
        <dbReference type="Proteomes" id="UP001501508"/>
    </source>
</evidence>
<dbReference type="CDD" id="cd03431">
    <property type="entry name" value="NUDIX_DNA_Glycosylase_C-MutY"/>
    <property type="match status" value="1"/>
</dbReference>
<comment type="function">
    <text evidence="2">Adenine glycosylase active on G-A mispairs. MutY also corrects error-prone DNA synthesis past GO lesions which are due to the oxidatively damaged form of guanine: 7,8-dihydro-8-oxoguanine (8-oxo-dGTP).</text>
</comment>
<dbReference type="InterPro" id="IPR004035">
    <property type="entry name" value="Endouclease-III_FeS-bd_BS"/>
</dbReference>
<evidence type="ECO:0000256" key="7">
    <source>
        <dbReference type="ARBA" id="ARBA00022723"/>
    </source>
</evidence>
<evidence type="ECO:0000256" key="13">
    <source>
        <dbReference type="ARBA" id="ARBA00023295"/>
    </source>
</evidence>
<keyword evidence="12" id="KW-0234">DNA repair</keyword>
<dbReference type="PANTHER" id="PTHR42944">
    <property type="entry name" value="ADENINE DNA GLYCOSYLASE"/>
    <property type="match status" value="1"/>
</dbReference>
<comment type="catalytic activity">
    <reaction evidence="1 14">
        <text>Hydrolyzes free adenine bases from 7,8-dihydro-8-oxoguanine:adenine mismatched double-stranded DNA, leaving an apurinic site.</text>
        <dbReference type="EC" id="3.2.2.31"/>
    </reaction>
</comment>
<dbReference type="Pfam" id="PF00633">
    <property type="entry name" value="HHH"/>
    <property type="match status" value="1"/>
</dbReference>
<dbReference type="PROSITE" id="PS00764">
    <property type="entry name" value="ENDONUCLEASE_III_1"/>
    <property type="match status" value="1"/>
</dbReference>
<organism evidence="16 17">
    <name type="scientific">Ravibacter arvi</name>
    <dbReference type="NCBI Taxonomy" id="2051041"/>
    <lineage>
        <taxon>Bacteria</taxon>
        <taxon>Pseudomonadati</taxon>
        <taxon>Bacteroidota</taxon>
        <taxon>Cytophagia</taxon>
        <taxon>Cytophagales</taxon>
        <taxon>Spirosomataceae</taxon>
        <taxon>Ravibacter</taxon>
    </lineage>
</organism>
<keyword evidence="9" id="KW-0378">Hydrolase</keyword>
<sequence>MNTQATLTAHFGYKLVDWYQSNSRDLPWRRTRDPYPIWLSEVILQQTRVVQGRPYYERFMQAFPDIHALAAASEKEVLALWQGLGYYSRARNMHATARTIVLEYGGKFPASYRELIGLRGVGDYTASAIASFAFDEQTPVVDGNVFRVLSRYYGIFEDIANPASRNLFKKAAAMAMPPGQAATFNQAIMEFGALQCTPVSPLCPSCPVNSTCYAFRHEAQSMLPVKNKKTQVKERHIHYVVLCRNGSIAMKERTGKDIWEGLFDFLEVEAGAAPDWPAVLPEDLARFSPTPVSGPAKHLLTHRRLLISFSMLELPETVSLPAELQWYTPGEIKELPKPLPINRFLKDFL</sequence>
<dbReference type="InterPro" id="IPR029119">
    <property type="entry name" value="MutY_C"/>
</dbReference>
<evidence type="ECO:0000256" key="11">
    <source>
        <dbReference type="ARBA" id="ARBA00023014"/>
    </source>
</evidence>
<proteinExistence type="inferred from homology"/>
<evidence type="ECO:0000256" key="10">
    <source>
        <dbReference type="ARBA" id="ARBA00023004"/>
    </source>
</evidence>
<dbReference type="EC" id="3.2.2.31" evidence="4 14"/>
<dbReference type="Gene3D" id="1.10.1670.10">
    <property type="entry name" value="Helix-hairpin-Helix base-excision DNA repair enzymes (C-terminal)"/>
    <property type="match status" value="1"/>
</dbReference>
<dbReference type="Gene3D" id="1.10.340.30">
    <property type="entry name" value="Hypothetical protein, domain 2"/>
    <property type="match status" value="1"/>
</dbReference>
<dbReference type="Proteomes" id="UP001501508">
    <property type="component" value="Unassembled WGS sequence"/>
</dbReference>
<comment type="similarity">
    <text evidence="3 14">Belongs to the Nth/MutY family.</text>
</comment>
<evidence type="ECO:0000256" key="4">
    <source>
        <dbReference type="ARBA" id="ARBA00012045"/>
    </source>
</evidence>
<dbReference type="InterPro" id="IPR000445">
    <property type="entry name" value="HhH_motif"/>
</dbReference>
<dbReference type="InterPro" id="IPR005760">
    <property type="entry name" value="A/G_AdeGlyc_MutY"/>
</dbReference>